<organism evidence="1 2">
    <name type="scientific">Dallia pectoralis</name>
    <name type="common">Alaska blackfish</name>
    <dbReference type="NCBI Taxonomy" id="75939"/>
    <lineage>
        <taxon>Eukaryota</taxon>
        <taxon>Metazoa</taxon>
        <taxon>Chordata</taxon>
        <taxon>Craniata</taxon>
        <taxon>Vertebrata</taxon>
        <taxon>Euteleostomi</taxon>
        <taxon>Actinopterygii</taxon>
        <taxon>Neopterygii</taxon>
        <taxon>Teleostei</taxon>
        <taxon>Protacanthopterygii</taxon>
        <taxon>Esociformes</taxon>
        <taxon>Umbridae</taxon>
        <taxon>Dallia</taxon>
    </lineage>
</organism>
<dbReference type="Proteomes" id="UP001157502">
    <property type="component" value="Chromosome 2"/>
</dbReference>
<comment type="caution">
    <text evidence="1">The sequence shown here is derived from an EMBL/GenBank/DDBJ whole genome shotgun (WGS) entry which is preliminary data.</text>
</comment>
<reference evidence="1" key="1">
    <citation type="submission" date="2021-05" db="EMBL/GenBank/DDBJ databases">
        <authorList>
            <person name="Pan Q."/>
            <person name="Jouanno E."/>
            <person name="Zahm M."/>
            <person name="Klopp C."/>
            <person name="Cabau C."/>
            <person name="Louis A."/>
            <person name="Berthelot C."/>
            <person name="Parey E."/>
            <person name="Roest Crollius H."/>
            <person name="Montfort J."/>
            <person name="Robinson-Rechavi M."/>
            <person name="Bouchez O."/>
            <person name="Lampietro C."/>
            <person name="Lopez Roques C."/>
            <person name="Donnadieu C."/>
            <person name="Postlethwait J."/>
            <person name="Bobe J."/>
            <person name="Dillon D."/>
            <person name="Chandos A."/>
            <person name="von Hippel F."/>
            <person name="Guiguen Y."/>
        </authorList>
    </citation>
    <scope>NUCLEOTIDE SEQUENCE</scope>
    <source>
        <strain evidence="1">YG-Jan2019</strain>
    </source>
</reference>
<keyword evidence="2" id="KW-1185">Reference proteome</keyword>
<proteinExistence type="predicted"/>
<dbReference type="EMBL" id="CM055729">
    <property type="protein sequence ID" value="KAJ8014747.1"/>
    <property type="molecule type" value="Genomic_DNA"/>
</dbReference>
<name>A0ACC2HFK8_DALPE</name>
<gene>
    <name evidence="1" type="ORF">DPEC_G00018940</name>
</gene>
<accession>A0ACC2HFK8</accession>
<evidence type="ECO:0000313" key="1">
    <source>
        <dbReference type="EMBL" id="KAJ8014747.1"/>
    </source>
</evidence>
<sequence length="184" mass="21068">MNSRENSVSKMALVKVMEATMATYFKEADEKSEDRFNRLEKRIDNMHATLSRHAEEIRNIRTESVNLWERTANVEKSAASCLKSLLTHEAKLTEMEDRARRDNLLIFNLKEGTEGANVRAYLMEKIVEWFPALESSLPGAEEVPSSRETYRAWFCKVASSPDNNQVSTFYGPRLPTQGCEEKPS</sequence>
<protein>
    <submittedName>
        <fullName evidence="1">Uncharacterized protein</fullName>
    </submittedName>
</protein>
<evidence type="ECO:0000313" key="2">
    <source>
        <dbReference type="Proteomes" id="UP001157502"/>
    </source>
</evidence>